<feature type="chain" id="PRO_5012259991" evidence="1">
    <location>
        <begin position="20"/>
        <end position="548"/>
    </location>
</feature>
<keyword evidence="4" id="KW-1185">Reference proteome</keyword>
<name>A0A1Y1X4X4_9FUNG</name>
<reference evidence="3 4" key="2">
    <citation type="submission" date="2016-08" db="EMBL/GenBank/DDBJ databases">
        <title>Pervasive Adenine N6-methylation of Active Genes in Fungi.</title>
        <authorList>
            <consortium name="DOE Joint Genome Institute"/>
            <person name="Mondo S.J."/>
            <person name="Dannebaum R.O."/>
            <person name="Kuo R.C."/>
            <person name="Labutti K."/>
            <person name="Haridas S."/>
            <person name="Kuo A."/>
            <person name="Salamov A."/>
            <person name="Ahrendt S.R."/>
            <person name="Lipzen A."/>
            <person name="Sullivan W."/>
            <person name="Andreopoulos W.B."/>
            <person name="Clum A."/>
            <person name="Lindquist E."/>
            <person name="Daum C."/>
            <person name="Ramamoorthy G.K."/>
            <person name="Gryganskyi A."/>
            <person name="Culley D."/>
            <person name="Magnuson J.K."/>
            <person name="James T.Y."/>
            <person name="O'Malley M.A."/>
            <person name="Stajich J.E."/>
            <person name="Spatafora J.W."/>
            <person name="Visel A."/>
            <person name="Grigoriev I.V."/>
        </authorList>
    </citation>
    <scope>NUCLEOTIDE SEQUENCE [LARGE SCALE GENOMIC DNA]</scope>
    <source>
        <strain evidence="3 4">S4</strain>
    </source>
</reference>
<feature type="domain" description="Calcineurin-like phosphoesterase" evidence="2">
    <location>
        <begin position="270"/>
        <end position="497"/>
    </location>
</feature>
<dbReference type="Pfam" id="PF00149">
    <property type="entry name" value="Metallophos"/>
    <property type="match status" value="1"/>
</dbReference>
<reference evidence="3 4" key="1">
    <citation type="submission" date="2016-08" db="EMBL/GenBank/DDBJ databases">
        <title>A Parts List for Fungal Cellulosomes Revealed by Comparative Genomics.</title>
        <authorList>
            <consortium name="DOE Joint Genome Institute"/>
            <person name="Haitjema C.H."/>
            <person name="Gilmore S.P."/>
            <person name="Henske J.K."/>
            <person name="Solomon K.V."/>
            <person name="De Groot R."/>
            <person name="Kuo A."/>
            <person name="Mondo S.J."/>
            <person name="Salamov A.A."/>
            <person name="Labutti K."/>
            <person name="Zhao Z."/>
            <person name="Chiniquy J."/>
            <person name="Barry K."/>
            <person name="Brewer H.M."/>
            <person name="Purvine S.O."/>
            <person name="Wright A.T."/>
            <person name="Boxma B."/>
            <person name="Van Alen T."/>
            <person name="Hackstein J.H."/>
            <person name="Baker S.E."/>
            <person name="Grigoriev I.V."/>
            <person name="O'Malley M.A."/>
        </authorList>
    </citation>
    <scope>NUCLEOTIDE SEQUENCE [LARGE SCALE GENOMIC DNA]</scope>
    <source>
        <strain evidence="3 4">S4</strain>
    </source>
</reference>
<dbReference type="GO" id="GO:0016787">
    <property type="term" value="F:hydrolase activity"/>
    <property type="evidence" value="ECO:0007669"/>
    <property type="project" value="InterPro"/>
</dbReference>
<dbReference type="PANTHER" id="PTHR46546:SF4">
    <property type="entry name" value="SHEWANELLA-LIKE PROTEIN PHOSPHATASE 1"/>
    <property type="match status" value="1"/>
</dbReference>
<gene>
    <name evidence="3" type="ORF">BCR32DRAFT_268916</name>
</gene>
<sequence>MKFKNLLLLSSLIFGSVISEKVDYSYSTDDFKYNFYCLEDNKGLCKFLEEELYQAVNSISSIVDIQTPVNFEAIVDDLSKYRIDTKKETLTVLLNNEFKPINTKDSTKDNNIQSPYPNSDSLLKVITNEEKNDFIIVLNNFKSDKKYLDSIKNDFDSSIIMEIFDGLKVLNKVGYPYNTVTSSSKGKTVNIDYEMEGFLPKRKNLELMQAAADEMANKCKDLVNMEKLHTVIHWEDTLISKDKTIGRRIGRSVGNPKNRCHVTYKNKYERVVVVGDIHGDYDHLVKILRHAKLIDEENNWIGKKSILMQIGDLMDRGDDTFQVYELMIKIKEQAKKKGGVVYMLLGNHEIFALQGDHHFTSANDNDDFGGFEKREEAFGPNEPFGKLLREELNVAMVIDDTLYTHAGMTSNFAEQGVDKLNKYVHDLLKSTPSVEDLYQLYLQHNIKHPIYNETIFSDDGPLFYRGFANLPEAEACPEIEKTLKVTNTKRMVIGHTPQTYGKIRTKCDGKLILVDIGISRCIAGGYNGYLEILNNKKEIWARYLDSNN</sequence>
<dbReference type="EMBL" id="MCFG01000147">
    <property type="protein sequence ID" value="ORX80364.1"/>
    <property type="molecule type" value="Genomic_DNA"/>
</dbReference>
<comment type="caution">
    <text evidence="3">The sequence shown here is derived from an EMBL/GenBank/DDBJ whole genome shotgun (WGS) entry which is preliminary data.</text>
</comment>
<dbReference type="InterPro" id="IPR029052">
    <property type="entry name" value="Metallo-depent_PP-like"/>
</dbReference>
<protein>
    <submittedName>
        <fullName evidence="3">Metallo-dependent phosphatase</fullName>
    </submittedName>
</protein>
<evidence type="ECO:0000313" key="3">
    <source>
        <dbReference type="EMBL" id="ORX80364.1"/>
    </source>
</evidence>
<evidence type="ECO:0000259" key="2">
    <source>
        <dbReference type="Pfam" id="PF00149"/>
    </source>
</evidence>
<accession>A0A1Y1X4X4</accession>
<dbReference type="SUPFAM" id="SSF56300">
    <property type="entry name" value="Metallo-dependent phosphatases"/>
    <property type="match status" value="1"/>
</dbReference>
<dbReference type="AlphaFoldDB" id="A0A1Y1X4X4"/>
<evidence type="ECO:0000256" key="1">
    <source>
        <dbReference type="SAM" id="SignalP"/>
    </source>
</evidence>
<evidence type="ECO:0000313" key="4">
    <source>
        <dbReference type="Proteomes" id="UP000193944"/>
    </source>
</evidence>
<dbReference type="OrthoDB" id="5976022at2759"/>
<keyword evidence="1" id="KW-0732">Signal</keyword>
<dbReference type="Gene3D" id="3.60.21.10">
    <property type="match status" value="1"/>
</dbReference>
<dbReference type="Proteomes" id="UP000193944">
    <property type="component" value="Unassembled WGS sequence"/>
</dbReference>
<organism evidence="3 4">
    <name type="scientific">Anaeromyces robustus</name>
    <dbReference type="NCBI Taxonomy" id="1754192"/>
    <lineage>
        <taxon>Eukaryota</taxon>
        <taxon>Fungi</taxon>
        <taxon>Fungi incertae sedis</taxon>
        <taxon>Chytridiomycota</taxon>
        <taxon>Chytridiomycota incertae sedis</taxon>
        <taxon>Neocallimastigomycetes</taxon>
        <taxon>Neocallimastigales</taxon>
        <taxon>Neocallimastigaceae</taxon>
        <taxon>Anaeromyces</taxon>
    </lineage>
</organism>
<dbReference type="PANTHER" id="PTHR46546">
    <property type="entry name" value="SHEWANELLA-LIKE PROTEIN PHOSPHATASE 1"/>
    <property type="match status" value="1"/>
</dbReference>
<dbReference type="InterPro" id="IPR004843">
    <property type="entry name" value="Calcineurin-like_PHP"/>
</dbReference>
<feature type="signal peptide" evidence="1">
    <location>
        <begin position="1"/>
        <end position="19"/>
    </location>
</feature>
<dbReference type="STRING" id="1754192.A0A1Y1X4X4"/>
<proteinExistence type="predicted"/>